<gene>
    <name evidence="1" type="ORF">GCM10010211_52650</name>
</gene>
<dbReference type="Proteomes" id="UP000654471">
    <property type="component" value="Unassembled WGS sequence"/>
</dbReference>
<accession>A0ABQ2VCS1</accession>
<proteinExistence type="predicted"/>
<comment type="caution">
    <text evidence="1">The sequence shown here is derived from an EMBL/GenBank/DDBJ whole genome shotgun (WGS) entry which is preliminary data.</text>
</comment>
<dbReference type="EMBL" id="BMRP01000020">
    <property type="protein sequence ID" value="GGU80021.1"/>
    <property type="molecule type" value="Genomic_DNA"/>
</dbReference>
<keyword evidence="2" id="KW-1185">Reference proteome</keyword>
<reference evidence="2" key="1">
    <citation type="journal article" date="2019" name="Int. J. Syst. Evol. Microbiol.">
        <title>The Global Catalogue of Microorganisms (GCM) 10K type strain sequencing project: providing services to taxonomists for standard genome sequencing and annotation.</title>
        <authorList>
            <consortium name="The Broad Institute Genomics Platform"/>
            <consortium name="The Broad Institute Genome Sequencing Center for Infectious Disease"/>
            <person name="Wu L."/>
            <person name="Ma J."/>
        </authorList>
    </citation>
    <scope>NUCLEOTIDE SEQUENCE [LARGE SCALE GENOMIC DNA]</scope>
    <source>
        <strain evidence="2">JCM 3399</strain>
    </source>
</reference>
<evidence type="ECO:0000313" key="2">
    <source>
        <dbReference type="Proteomes" id="UP000654471"/>
    </source>
</evidence>
<organism evidence="1 2">
    <name type="scientific">Streptomyces albospinus</name>
    <dbReference type="NCBI Taxonomy" id="285515"/>
    <lineage>
        <taxon>Bacteria</taxon>
        <taxon>Bacillati</taxon>
        <taxon>Actinomycetota</taxon>
        <taxon>Actinomycetes</taxon>
        <taxon>Kitasatosporales</taxon>
        <taxon>Streptomycetaceae</taxon>
        <taxon>Streptomyces</taxon>
    </lineage>
</organism>
<sequence length="61" mass="6293">MTDGGRSGDHRPDLIGRGADVVERIGRQFAVLATEFTVPGGEIVLPHTVLPVSGRVAGPAS</sequence>
<evidence type="ECO:0000313" key="1">
    <source>
        <dbReference type="EMBL" id="GGU80021.1"/>
    </source>
</evidence>
<name>A0ABQ2VCS1_9ACTN</name>
<protein>
    <submittedName>
        <fullName evidence="1">Uncharacterized protein</fullName>
    </submittedName>
</protein>